<keyword evidence="1" id="KW-1015">Disulfide bond</keyword>
<dbReference type="Proteomes" id="UP000005408">
    <property type="component" value="Unassembled WGS sequence"/>
</dbReference>
<dbReference type="PROSITE" id="PS50092">
    <property type="entry name" value="TSP1"/>
    <property type="match status" value="3"/>
</dbReference>
<feature type="domain" description="IgGFc-binding protein N-terminal" evidence="2">
    <location>
        <begin position="497"/>
        <end position="800"/>
    </location>
</feature>
<organism evidence="3 4">
    <name type="scientific">Magallana gigas</name>
    <name type="common">Pacific oyster</name>
    <name type="synonym">Crassostrea gigas</name>
    <dbReference type="NCBI Taxonomy" id="29159"/>
    <lineage>
        <taxon>Eukaryota</taxon>
        <taxon>Metazoa</taxon>
        <taxon>Spiralia</taxon>
        <taxon>Lophotrochozoa</taxon>
        <taxon>Mollusca</taxon>
        <taxon>Bivalvia</taxon>
        <taxon>Autobranchia</taxon>
        <taxon>Pteriomorphia</taxon>
        <taxon>Ostreida</taxon>
        <taxon>Ostreoidea</taxon>
        <taxon>Ostreidae</taxon>
        <taxon>Magallana</taxon>
    </lineage>
</organism>
<proteinExistence type="predicted"/>
<dbReference type="EnsemblMetazoa" id="G28706.6">
    <property type="protein sequence ID" value="G28706.6:cds"/>
    <property type="gene ID" value="G28706"/>
</dbReference>
<dbReference type="SMART" id="SM00209">
    <property type="entry name" value="TSP1"/>
    <property type="match status" value="3"/>
</dbReference>
<dbReference type="Gene3D" id="2.20.100.10">
    <property type="entry name" value="Thrombospondin type-1 (TSP1) repeat"/>
    <property type="match status" value="3"/>
</dbReference>
<sequence length="819" mass="90609">MRIISVWALKANGIVFYCLSSERVSHCDRCFNFPRPISLMILMHASITEFDTNWVSRDHYREIPASTAVVACKGRVNTADKTMRTHISLLLLVFALCELTNLATGNCLNYCDNKNTGYGTRPCTKTLTETGYFTRKCGFMWGKRCVTGYFTKYKSGYGCCQRTCPVDAGWRSWSSWSRYSSCSVTCGVGLERYKRKRYCNNPVAKNGGRSCSGQRYSYEYRNCYRSKCPINGGWSSWKPWQSASACSVTCGTGSKRLTSTRSCNNPKPQNGGRGCSGITRKYGTKRCSTNRGCPVDGGWGNWTRASASTPCSVTCGVGIQVYEKQRSCNRPTPKDGGKDCRGVATQKRKKTCSTNVACPEKGSIRCLARKCSEYGNCGCSFGFYGDGFTCTGSRGRQFLVLFMENAIDYYNKNRHFSKIHIASRKNATITIKTSKSLSPKLREKMNKSFQIQNGQTETDVPIAMRTLDFKTEHKGIMVETSETVSLFAMSFDGYSSDSSLILPVERLGRRYIVGSSAPYSPDISDYNSQVAFVAAEDNTLVTVTFNIADGRVLVFNNKKYQTGHKMEFEMKQMEDFQISHNRDLTGTVIESSKPIAVFAGNKCNKLKRFGYCSHLVEQLPPTSNLDKTFIVAPSLRKTGGVVRVVANSKTNLQVIVNGTTKRATVEKTRHYDLAVNDNSVTVIKANAGVLVLSFAVRLGRRMAGDPYMTLIPGLEQYINQYYIAVPKGYDENFLTVIIPSEAKSSLRLNSKPVSSGSVVTEASVNVTAEAEYVTMVIEVAGGAHQIETTDGTRFGLLIHGRGREDGYGYAGNMVSPGII</sequence>
<accession>A0A8W8LMH7</accession>
<evidence type="ECO:0000256" key="1">
    <source>
        <dbReference type="ARBA" id="ARBA00023157"/>
    </source>
</evidence>
<evidence type="ECO:0000259" key="2">
    <source>
        <dbReference type="Pfam" id="PF17517"/>
    </source>
</evidence>
<reference evidence="3" key="1">
    <citation type="submission" date="2022-08" db="UniProtKB">
        <authorList>
            <consortium name="EnsemblMetazoa"/>
        </authorList>
    </citation>
    <scope>IDENTIFICATION</scope>
    <source>
        <strain evidence="3">05x7-T-G4-1.051#20</strain>
    </source>
</reference>
<dbReference type="SUPFAM" id="SSF82895">
    <property type="entry name" value="TSP-1 type 1 repeat"/>
    <property type="match status" value="3"/>
</dbReference>
<dbReference type="AlphaFoldDB" id="A0A8W8LMH7"/>
<dbReference type="PANTHER" id="PTHR46534:SF1">
    <property type="entry name" value="IGGFC-BINDING PROTEIN N-TERMINAL DOMAIN-CONTAINING PROTEIN"/>
    <property type="match status" value="1"/>
</dbReference>
<dbReference type="FunFam" id="2.20.100.10:FF:000001">
    <property type="entry name" value="semaphorin-5A isoform X1"/>
    <property type="match status" value="1"/>
</dbReference>
<keyword evidence="4" id="KW-1185">Reference proteome</keyword>
<dbReference type="OMA" id="TIMISSK"/>
<dbReference type="PANTHER" id="PTHR46534">
    <property type="entry name" value="IGGFC_BINDING DOMAIN-CONTAINING PROTEIN"/>
    <property type="match status" value="1"/>
</dbReference>
<dbReference type="InterPro" id="IPR000884">
    <property type="entry name" value="TSP1_rpt"/>
</dbReference>
<dbReference type="Pfam" id="PF17517">
    <property type="entry name" value="IgGFc_binding"/>
    <property type="match status" value="1"/>
</dbReference>
<dbReference type="OrthoDB" id="10005154at2759"/>
<evidence type="ECO:0000313" key="3">
    <source>
        <dbReference type="EnsemblMetazoa" id="G28706.6:cds"/>
    </source>
</evidence>
<dbReference type="Pfam" id="PF00090">
    <property type="entry name" value="TSP_1"/>
    <property type="match status" value="3"/>
</dbReference>
<dbReference type="InterPro" id="IPR035234">
    <property type="entry name" value="IgGFc-bd_N"/>
</dbReference>
<name>A0A8W8LMH7_MAGGI</name>
<protein>
    <recommendedName>
        <fullName evidence="2">IgGFc-binding protein N-terminal domain-containing protein</fullName>
    </recommendedName>
</protein>
<evidence type="ECO:0000313" key="4">
    <source>
        <dbReference type="Proteomes" id="UP000005408"/>
    </source>
</evidence>
<dbReference type="InterPro" id="IPR036383">
    <property type="entry name" value="TSP1_rpt_sf"/>
</dbReference>